<proteinExistence type="predicted"/>
<evidence type="ECO:0000313" key="3">
    <source>
        <dbReference type="Proteomes" id="UP000028760"/>
    </source>
</evidence>
<dbReference type="GeneTree" id="ENSGT00570000079216"/>
<dbReference type="InterPro" id="IPR039586">
    <property type="entry name" value="CFAP46"/>
</dbReference>
<keyword evidence="3" id="KW-1185">Reference proteome</keyword>
<organism evidence="2 3">
    <name type="scientific">Poecilia formosa</name>
    <name type="common">Amazon molly</name>
    <name type="synonym">Limia formosa</name>
    <dbReference type="NCBI Taxonomy" id="48698"/>
    <lineage>
        <taxon>Eukaryota</taxon>
        <taxon>Metazoa</taxon>
        <taxon>Chordata</taxon>
        <taxon>Craniata</taxon>
        <taxon>Vertebrata</taxon>
        <taxon>Euteleostomi</taxon>
        <taxon>Actinopterygii</taxon>
        <taxon>Neopterygii</taxon>
        <taxon>Teleostei</taxon>
        <taxon>Neoteleostei</taxon>
        <taxon>Acanthomorphata</taxon>
        <taxon>Ovalentaria</taxon>
        <taxon>Atherinomorphae</taxon>
        <taxon>Cyprinodontiformes</taxon>
        <taxon>Poeciliidae</taxon>
        <taxon>Poeciliinae</taxon>
        <taxon>Poecilia</taxon>
    </lineage>
</organism>
<dbReference type="Ensembl" id="ENSPFOT00000006210.2">
    <property type="protein sequence ID" value="ENSPFOP00000006200.2"/>
    <property type="gene ID" value="ENSPFOG00000022798.1"/>
</dbReference>
<feature type="region of interest" description="Disordered" evidence="1">
    <location>
        <begin position="1"/>
        <end position="35"/>
    </location>
</feature>
<dbReference type="GO" id="GO:0035082">
    <property type="term" value="P:axoneme assembly"/>
    <property type="evidence" value="ECO:0007669"/>
    <property type="project" value="InterPro"/>
</dbReference>
<reference evidence="3" key="1">
    <citation type="submission" date="2013-10" db="EMBL/GenBank/DDBJ databases">
        <authorList>
            <person name="Schartl M."/>
            <person name="Warren W."/>
        </authorList>
    </citation>
    <scope>NUCLEOTIDE SEQUENCE [LARGE SCALE GENOMIC DNA]</scope>
    <source>
        <strain evidence="3">female</strain>
    </source>
</reference>
<protein>
    <submittedName>
        <fullName evidence="2">Uncharacterized protein</fullName>
    </submittedName>
</protein>
<evidence type="ECO:0000256" key="1">
    <source>
        <dbReference type="SAM" id="MobiDB-lite"/>
    </source>
</evidence>
<reference evidence="2" key="2">
    <citation type="submission" date="2025-08" db="UniProtKB">
        <authorList>
            <consortium name="Ensembl"/>
        </authorList>
    </citation>
    <scope>IDENTIFICATION</scope>
</reference>
<evidence type="ECO:0000313" key="2">
    <source>
        <dbReference type="Ensembl" id="ENSPFOP00000006200.2"/>
    </source>
</evidence>
<feature type="region of interest" description="Disordered" evidence="1">
    <location>
        <begin position="523"/>
        <end position="545"/>
    </location>
</feature>
<dbReference type="GO" id="GO:0060294">
    <property type="term" value="P:cilium movement involved in cell motility"/>
    <property type="evidence" value="ECO:0007669"/>
    <property type="project" value="InterPro"/>
</dbReference>
<dbReference type="PANTHER" id="PTHR15977:SF15">
    <property type="entry name" value="CILIA- AND FLAGELLA-ASSOCIATED PROTEIN 46"/>
    <property type="match status" value="1"/>
</dbReference>
<sequence>MQDALPDSVPTAEENSGKRSDSSGKEPGSTSDRGVEQQLSALLSLHRNLFVSQLCFFKIYNNLPNMNILLLQHSNDGSELYGGFYETTKAPEHPKAKTSPQTGLVPRSQVAKVSVCPQALGALREQTRVFGLENKHSVLKDESSQLETSEVHQVSLRLFFGRVLNSNKENCLHCLSCSHTQNTTRDRELELHFGEIVEKMEAYLNPLLSQFDFPFTRNINICLPYSSIRSQTITPPISDNEHKHVKEEKCSLVDSGEHLVVLADRKLLELPLEALPLLQKEGLASVSRDFSLQLFFSRLSREQILKVESDSKKETKTKGGKGAQKKGVKETPVNPVLPSYTFTMDTTNLKYIVDPYKEGQGEASSSSMLESNRLSVTYKVERHLLSTNKCLHMLSIFEMEQVLSKCSAFIYMGMDPLLVSIPPAKVAAFNLTECRMALLFDRIQSKVKVLPSNNESQKSAELLTLENPLETALLLSLTGVGCIVLNQWHNTLKQKAQDLTAVLDNMLRVKETSGHAIHALKGREHTNMSHHKADQDLSADSKDNTVQHSSALTPAAYNCILYGLPNYIVP</sequence>
<feature type="compositionally biased region" description="Basic and acidic residues" evidence="1">
    <location>
        <begin position="15"/>
        <end position="24"/>
    </location>
</feature>
<accession>A0A087XK97</accession>
<reference evidence="2" key="3">
    <citation type="submission" date="2025-09" db="UniProtKB">
        <authorList>
            <consortium name="Ensembl"/>
        </authorList>
    </citation>
    <scope>IDENTIFICATION</scope>
</reference>
<dbReference type="Proteomes" id="UP000028760">
    <property type="component" value="Unassembled WGS sequence"/>
</dbReference>
<dbReference type="PANTHER" id="PTHR15977">
    <property type="entry name" value="CILIA- AND FLAGELLA-ASSOCIATED PROTEIN 46"/>
    <property type="match status" value="1"/>
</dbReference>
<dbReference type="AlphaFoldDB" id="A0A087XK97"/>
<name>A0A087XK97_POEFO</name>
<feature type="region of interest" description="Disordered" evidence="1">
    <location>
        <begin position="310"/>
        <end position="330"/>
    </location>
</feature>
<dbReference type="EMBL" id="AYCK01011604">
    <property type="status" value="NOT_ANNOTATED_CDS"/>
    <property type="molecule type" value="Genomic_DNA"/>
</dbReference>